<evidence type="ECO:0000313" key="16">
    <source>
        <dbReference type="Proteomes" id="UP000557307"/>
    </source>
</evidence>
<dbReference type="Proteomes" id="UP000557307">
    <property type="component" value="Unassembled WGS sequence"/>
</dbReference>
<dbReference type="RefSeq" id="WP_184173061.1">
    <property type="nucleotide sequence ID" value="NZ_JACHGF010000002.1"/>
</dbReference>
<evidence type="ECO:0000256" key="4">
    <source>
        <dbReference type="ARBA" id="ARBA00016436"/>
    </source>
</evidence>
<evidence type="ECO:0000256" key="5">
    <source>
        <dbReference type="ARBA" id="ARBA00022516"/>
    </source>
</evidence>
<reference evidence="15 16" key="1">
    <citation type="submission" date="2020-08" db="EMBL/GenBank/DDBJ databases">
        <title>Genomic Encyclopedia of Type Strains, Phase IV (KMG-IV): sequencing the most valuable type-strain genomes for metagenomic binning, comparative biology and taxonomic classification.</title>
        <authorList>
            <person name="Goeker M."/>
        </authorList>
    </citation>
    <scope>NUCLEOTIDE SEQUENCE [LARGE SCALE GENOMIC DNA]</scope>
    <source>
        <strain evidence="15 16">DSM 105074</strain>
    </source>
</reference>
<dbReference type="GO" id="GO:0005886">
    <property type="term" value="C:plasma membrane"/>
    <property type="evidence" value="ECO:0007669"/>
    <property type="project" value="TreeGrafter"/>
</dbReference>
<dbReference type="HAMAP" id="MF_00409">
    <property type="entry name" value="LpxK"/>
    <property type="match status" value="1"/>
</dbReference>
<dbReference type="GO" id="GO:0009029">
    <property type="term" value="F:lipid-A 4'-kinase activity"/>
    <property type="evidence" value="ECO:0007669"/>
    <property type="project" value="UniProtKB-UniRule"/>
</dbReference>
<dbReference type="GO" id="GO:0009245">
    <property type="term" value="P:lipid A biosynthetic process"/>
    <property type="evidence" value="ECO:0007669"/>
    <property type="project" value="UniProtKB-UniRule"/>
</dbReference>
<comment type="function">
    <text evidence="1 13">Transfers the gamma-phosphate of ATP to the 4'-position of a tetraacyldisaccharide 1-phosphate intermediate (termed DS-1-P) to form tetraacyldisaccharide 1,4'-bis-phosphate (lipid IVA).</text>
</comment>
<keyword evidence="11 13" id="KW-0443">Lipid metabolism</keyword>
<comment type="catalytic activity">
    <reaction evidence="13">
        <text>a lipid A disaccharide + ATP = a lipid IVA + ADP + H(+)</text>
        <dbReference type="Rhea" id="RHEA:67840"/>
        <dbReference type="ChEBI" id="CHEBI:15378"/>
        <dbReference type="ChEBI" id="CHEBI:30616"/>
        <dbReference type="ChEBI" id="CHEBI:176343"/>
        <dbReference type="ChEBI" id="CHEBI:176425"/>
        <dbReference type="ChEBI" id="CHEBI:456216"/>
        <dbReference type="EC" id="2.7.1.130"/>
    </reaction>
</comment>
<feature type="transmembrane region" description="Helical" evidence="14">
    <location>
        <begin position="20"/>
        <end position="38"/>
    </location>
</feature>
<dbReference type="GO" id="GO:0005524">
    <property type="term" value="F:ATP binding"/>
    <property type="evidence" value="ECO:0007669"/>
    <property type="project" value="UniProtKB-UniRule"/>
</dbReference>
<name>A0A840THD8_9BACT</name>
<dbReference type="UniPathway" id="UPA00359">
    <property type="reaction ID" value="UER00482"/>
</dbReference>
<keyword evidence="7 13" id="KW-0808">Transferase</keyword>
<dbReference type="GO" id="GO:0009244">
    <property type="term" value="P:lipopolysaccharide core region biosynthetic process"/>
    <property type="evidence" value="ECO:0007669"/>
    <property type="project" value="TreeGrafter"/>
</dbReference>
<dbReference type="EC" id="2.7.1.130" evidence="3 13"/>
<dbReference type="InterPro" id="IPR003758">
    <property type="entry name" value="LpxK"/>
</dbReference>
<dbReference type="PANTHER" id="PTHR42724">
    <property type="entry name" value="TETRAACYLDISACCHARIDE 4'-KINASE"/>
    <property type="match status" value="1"/>
</dbReference>
<evidence type="ECO:0000313" key="15">
    <source>
        <dbReference type="EMBL" id="MBB5283566.1"/>
    </source>
</evidence>
<keyword evidence="6 13" id="KW-0441">Lipid A biosynthesis</keyword>
<evidence type="ECO:0000256" key="3">
    <source>
        <dbReference type="ARBA" id="ARBA00012071"/>
    </source>
</evidence>
<dbReference type="AlphaFoldDB" id="A0A840THD8"/>
<gene>
    <name evidence="13" type="primary">lpxK</name>
    <name evidence="15" type="ORF">HNQ92_001692</name>
</gene>
<evidence type="ECO:0000256" key="9">
    <source>
        <dbReference type="ARBA" id="ARBA00022777"/>
    </source>
</evidence>
<keyword evidence="10 13" id="KW-0067">ATP-binding</keyword>
<evidence type="ECO:0000256" key="12">
    <source>
        <dbReference type="ARBA" id="ARBA00029757"/>
    </source>
</evidence>
<organism evidence="15 16">
    <name type="scientific">Rhabdobacter roseus</name>
    <dbReference type="NCBI Taxonomy" id="1655419"/>
    <lineage>
        <taxon>Bacteria</taxon>
        <taxon>Pseudomonadati</taxon>
        <taxon>Bacteroidota</taxon>
        <taxon>Cytophagia</taxon>
        <taxon>Cytophagales</taxon>
        <taxon>Cytophagaceae</taxon>
        <taxon>Rhabdobacter</taxon>
    </lineage>
</organism>
<keyword evidence="14" id="KW-0472">Membrane</keyword>
<keyword evidence="8 13" id="KW-0547">Nucleotide-binding</keyword>
<evidence type="ECO:0000256" key="8">
    <source>
        <dbReference type="ARBA" id="ARBA00022741"/>
    </source>
</evidence>
<protein>
    <recommendedName>
        <fullName evidence="4 13">Tetraacyldisaccharide 4'-kinase</fullName>
        <ecNumber evidence="3 13">2.7.1.130</ecNumber>
    </recommendedName>
    <alternativeName>
        <fullName evidence="12 13">Lipid A 4'-kinase</fullName>
    </alternativeName>
</protein>
<proteinExistence type="inferred from homology"/>
<evidence type="ECO:0000256" key="13">
    <source>
        <dbReference type="HAMAP-Rule" id="MF_00409"/>
    </source>
</evidence>
<accession>A0A840THD8</accession>
<comment type="caution">
    <text evidence="15">The sequence shown here is derived from an EMBL/GenBank/DDBJ whole genome shotgun (WGS) entry which is preliminary data.</text>
</comment>
<keyword evidence="14" id="KW-1133">Transmembrane helix</keyword>
<keyword evidence="5 13" id="KW-0444">Lipid biosynthesis</keyword>
<feature type="binding site" evidence="13">
    <location>
        <begin position="60"/>
        <end position="67"/>
    </location>
    <ligand>
        <name>ATP</name>
        <dbReference type="ChEBI" id="CHEBI:30616"/>
    </ligand>
</feature>
<dbReference type="Pfam" id="PF02606">
    <property type="entry name" value="LpxK"/>
    <property type="match status" value="1"/>
</dbReference>
<evidence type="ECO:0000256" key="14">
    <source>
        <dbReference type="SAM" id="Phobius"/>
    </source>
</evidence>
<comment type="pathway">
    <text evidence="2 13">Glycolipid biosynthesis; lipid IV(A) biosynthesis; lipid IV(A) from (3R)-3-hydroxytetradecanoyl-[acyl-carrier-protein] and UDP-N-acetyl-alpha-D-glucosamine: step 6/6.</text>
</comment>
<evidence type="ECO:0000256" key="10">
    <source>
        <dbReference type="ARBA" id="ARBA00022840"/>
    </source>
</evidence>
<keyword evidence="9 13" id="KW-0418">Kinase</keyword>
<dbReference type="PANTHER" id="PTHR42724:SF1">
    <property type="entry name" value="TETRAACYLDISACCHARIDE 4'-KINASE, MITOCHONDRIAL-RELATED"/>
    <property type="match status" value="1"/>
</dbReference>
<evidence type="ECO:0000256" key="6">
    <source>
        <dbReference type="ARBA" id="ARBA00022556"/>
    </source>
</evidence>
<evidence type="ECO:0000256" key="1">
    <source>
        <dbReference type="ARBA" id="ARBA00002274"/>
    </source>
</evidence>
<evidence type="ECO:0000256" key="11">
    <source>
        <dbReference type="ARBA" id="ARBA00023098"/>
    </source>
</evidence>
<keyword evidence="14" id="KW-0812">Transmembrane</keyword>
<evidence type="ECO:0000256" key="7">
    <source>
        <dbReference type="ARBA" id="ARBA00022679"/>
    </source>
</evidence>
<comment type="similarity">
    <text evidence="13">Belongs to the LpxK family.</text>
</comment>
<sequence>MKFIRNTAKSLSIRRGIRSFFWPLSGLYGLVTLARNALYEAGWMRSERAPLFSVGVGNLTVGGTGKTPMVEYLIRRYAHTHRLATLSRGYGRATRGFRLADATSTARELGDEPLQYYLKFGEKVQVAVCEDRLLGAQRLHALFPALNLLLLDDAYQHRALQTDVTILLSDYRRPFYEDEPFPTGRLRETRGGARRADAVVVTKCPGTLSEAEQEMIKEKISQYTSPGTPVFFSSVTYAEPRTLAGEVPAKVPSVVVVAGIAQPEPFLQYARARFSVIEELIFPDHHNYSAPDKERLRKYVKSDTFVLTTEKDMVKLREGESTSGLGSHWLYVPIETDFGNDTQRFDAWLQNVIKVPSLPDRPRR</sequence>
<dbReference type="EMBL" id="JACHGF010000002">
    <property type="protein sequence ID" value="MBB5283566.1"/>
    <property type="molecule type" value="Genomic_DNA"/>
</dbReference>
<keyword evidence="16" id="KW-1185">Reference proteome</keyword>
<evidence type="ECO:0000256" key="2">
    <source>
        <dbReference type="ARBA" id="ARBA00004870"/>
    </source>
</evidence>
<dbReference type="NCBIfam" id="TIGR00682">
    <property type="entry name" value="lpxK"/>
    <property type="match status" value="1"/>
</dbReference>